<dbReference type="PROSITE" id="PS50011">
    <property type="entry name" value="PROTEIN_KINASE_DOM"/>
    <property type="match status" value="1"/>
</dbReference>
<dbReference type="SUPFAM" id="SSF56112">
    <property type="entry name" value="Protein kinase-like (PK-like)"/>
    <property type="match status" value="1"/>
</dbReference>
<keyword evidence="7" id="KW-0779">Telomere</keyword>
<comment type="caution">
    <text evidence="13">The sequence shown here is derived from an EMBL/GenBank/DDBJ whole genome shotgun (WGS) entry which is preliminary data.</text>
</comment>
<proteinExistence type="predicted"/>
<comment type="catalytic activity">
    <reaction evidence="10">
        <text>L-threonyl-[protein] + ATP = O-phospho-L-threonyl-[protein] + ADP + H(+)</text>
        <dbReference type="Rhea" id="RHEA:46608"/>
        <dbReference type="Rhea" id="RHEA-COMP:11060"/>
        <dbReference type="Rhea" id="RHEA-COMP:11605"/>
        <dbReference type="ChEBI" id="CHEBI:15378"/>
        <dbReference type="ChEBI" id="CHEBI:30013"/>
        <dbReference type="ChEBI" id="CHEBI:30616"/>
        <dbReference type="ChEBI" id="CHEBI:61977"/>
        <dbReference type="ChEBI" id="CHEBI:456216"/>
        <dbReference type="EC" id="2.7.11.1"/>
    </reaction>
</comment>
<name>A0A9W4J4Q4_9EURO</name>
<gene>
    <name evidence="13" type="ORF">PSALAMII_LOCUS5004</name>
</gene>
<keyword evidence="7" id="KW-0158">Chromosome</keyword>
<evidence type="ECO:0000259" key="12">
    <source>
        <dbReference type="PROSITE" id="PS50011"/>
    </source>
</evidence>
<reference evidence="13" key="1">
    <citation type="submission" date="2021-07" db="EMBL/GenBank/DDBJ databases">
        <authorList>
            <person name="Branca A.L. A."/>
        </authorList>
    </citation>
    <scope>NUCLEOTIDE SEQUENCE</scope>
</reference>
<dbReference type="PROSITE" id="PS00109">
    <property type="entry name" value="PROTEIN_KINASE_TYR"/>
    <property type="match status" value="1"/>
</dbReference>
<evidence type="ECO:0000256" key="11">
    <source>
        <dbReference type="ARBA" id="ARBA00048679"/>
    </source>
</evidence>
<protein>
    <recommendedName>
        <fullName evidence="6">EKC/KEOPS complex subunit BUD32</fullName>
        <ecNumber evidence="4">2.7.11.1</ecNumber>
    </recommendedName>
    <alternativeName>
        <fullName evidence="8 9">Atypical Serine/threonine protein kinase BUD32</fullName>
    </alternativeName>
    <alternativeName>
        <fullName evidence="5">EKC/KEOPS complex subunit bud32</fullName>
    </alternativeName>
</protein>
<dbReference type="AlphaFoldDB" id="A0A9W4J4Q4"/>
<evidence type="ECO:0000313" key="14">
    <source>
        <dbReference type="Proteomes" id="UP001152592"/>
    </source>
</evidence>
<dbReference type="GO" id="GO:0005524">
    <property type="term" value="F:ATP binding"/>
    <property type="evidence" value="ECO:0007669"/>
    <property type="project" value="InterPro"/>
</dbReference>
<comment type="catalytic activity">
    <reaction evidence="11">
        <text>L-seryl-[protein] + ATP = O-phospho-L-seryl-[protein] + ADP + H(+)</text>
        <dbReference type="Rhea" id="RHEA:17989"/>
        <dbReference type="Rhea" id="RHEA-COMP:9863"/>
        <dbReference type="Rhea" id="RHEA-COMP:11604"/>
        <dbReference type="ChEBI" id="CHEBI:15378"/>
        <dbReference type="ChEBI" id="CHEBI:29999"/>
        <dbReference type="ChEBI" id="CHEBI:30616"/>
        <dbReference type="ChEBI" id="CHEBI:83421"/>
        <dbReference type="ChEBI" id="CHEBI:456216"/>
        <dbReference type="EC" id="2.7.11.1"/>
    </reaction>
</comment>
<evidence type="ECO:0000256" key="5">
    <source>
        <dbReference type="ARBA" id="ARBA00013948"/>
    </source>
</evidence>
<evidence type="ECO:0000256" key="2">
    <source>
        <dbReference type="ARBA" id="ARBA00004574"/>
    </source>
</evidence>
<dbReference type="GO" id="GO:0000781">
    <property type="term" value="C:chromosome, telomeric region"/>
    <property type="evidence" value="ECO:0007669"/>
    <property type="project" value="UniProtKB-SubCell"/>
</dbReference>
<dbReference type="OrthoDB" id="196131at2759"/>
<feature type="domain" description="Protein kinase" evidence="12">
    <location>
        <begin position="1"/>
        <end position="208"/>
    </location>
</feature>
<dbReference type="EC" id="2.7.11.1" evidence="4"/>
<accession>A0A9W4J4Q4</accession>
<evidence type="ECO:0000256" key="10">
    <source>
        <dbReference type="ARBA" id="ARBA00047899"/>
    </source>
</evidence>
<evidence type="ECO:0000256" key="1">
    <source>
        <dbReference type="ARBA" id="ARBA00003747"/>
    </source>
</evidence>
<evidence type="ECO:0000256" key="7">
    <source>
        <dbReference type="ARBA" id="ARBA00022895"/>
    </source>
</evidence>
<dbReference type="EMBL" id="CAJVPD010000230">
    <property type="protein sequence ID" value="CAG8374550.1"/>
    <property type="molecule type" value="Genomic_DNA"/>
</dbReference>
<dbReference type="InterPro" id="IPR000719">
    <property type="entry name" value="Prot_kinase_dom"/>
</dbReference>
<dbReference type="Gene3D" id="1.10.510.10">
    <property type="entry name" value="Transferase(Phosphotransferase) domain 1"/>
    <property type="match status" value="1"/>
</dbReference>
<comment type="subunit">
    <text evidence="3">Component of the EKC/KEOPS complex composed of at least BUD32, CGI121, GON7, KAE1 and PCC1; the whole complex dimerizes.</text>
</comment>
<evidence type="ECO:0000256" key="9">
    <source>
        <dbReference type="ARBA" id="ARBA00033194"/>
    </source>
</evidence>
<evidence type="ECO:0000256" key="6">
    <source>
        <dbReference type="ARBA" id="ARBA00019973"/>
    </source>
</evidence>
<dbReference type="InterPro" id="IPR008266">
    <property type="entry name" value="Tyr_kinase_AS"/>
</dbReference>
<organism evidence="13 14">
    <name type="scientific">Penicillium salamii</name>
    <dbReference type="NCBI Taxonomy" id="1612424"/>
    <lineage>
        <taxon>Eukaryota</taxon>
        <taxon>Fungi</taxon>
        <taxon>Dikarya</taxon>
        <taxon>Ascomycota</taxon>
        <taxon>Pezizomycotina</taxon>
        <taxon>Eurotiomycetes</taxon>
        <taxon>Eurotiomycetidae</taxon>
        <taxon>Eurotiales</taxon>
        <taxon>Aspergillaceae</taxon>
        <taxon>Penicillium</taxon>
    </lineage>
</organism>
<dbReference type="Pfam" id="PF00069">
    <property type="entry name" value="Pkinase"/>
    <property type="match status" value="1"/>
</dbReference>
<sequence>MIEVVDANQAEGIYLRKYRQHSELTSVSQIDRILWYQDILQALSHLHTLGLTHSDIRIDNILFDSRDHALLSDFGASCPFGYPNPSLPVLTNGKSETVSDATDRGSMASMIYELEIGCRPEISMNNSEDLCFPDIQTGDDDVDSLIENAWQGHFDSTLAMLQHAEKLGLGKDIREPTWHSVSKAELRERVCLWRRDRINKHGTRPLLL</sequence>
<dbReference type="InterPro" id="IPR011009">
    <property type="entry name" value="Kinase-like_dom_sf"/>
</dbReference>
<comment type="function">
    <text evidence="1">Component of the EKC/KEOPS complex that is required for the formation of a threonylcarbamoyl group on adenosine at position 37 (t(6)A37) in tRNAs that read codons beginning with adenine. The complex is probably involved in the transfer of the threonylcarbamoyl moiety of threonylcarbamoyl-AMP (TC-AMP) to the N6 group of A37. BUD32 has ATPase activity in the context of the EKC/KEOPS complex and likely plays a supporting role to the catalytic subunit KAE1. The EKC/KEOPS complex also promotes both telomere uncapping and telomere elongation. The complex is required for efficient recruitment of transcriptional coactivators.</text>
</comment>
<evidence type="ECO:0000313" key="13">
    <source>
        <dbReference type="EMBL" id="CAG8374550.1"/>
    </source>
</evidence>
<evidence type="ECO:0000256" key="4">
    <source>
        <dbReference type="ARBA" id="ARBA00012513"/>
    </source>
</evidence>
<comment type="subcellular location">
    <subcellularLocation>
        <location evidence="2">Chromosome</location>
        <location evidence="2">Telomere</location>
    </subcellularLocation>
</comment>
<evidence type="ECO:0000256" key="3">
    <source>
        <dbReference type="ARBA" id="ARBA00011534"/>
    </source>
</evidence>
<dbReference type="GO" id="GO:0004674">
    <property type="term" value="F:protein serine/threonine kinase activity"/>
    <property type="evidence" value="ECO:0007669"/>
    <property type="project" value="UniProtKB-EC"/>
</dbReference>
<dbReference type="Proteomes" id="UP001152592">
    <property type="component" value="Unassembled WGS sequence"/>
</dbReference>
<evidence type="ECO:0000256" key="8">
    <source>
        <dbReference type="ARBA" id="ARBA00030980"/>
    </source>
</evidence>